<sequence>MKTKVFFLLPVFLMFFGCSSDNDTPEKETLKAVTYEVLLFEFTADTGNNSSRLHYEIKYNNLNNVAVKGSSKITMNYDGLIISPIKRGLPDEIAANSSFTESYDAEEPFNLNFGKINTVKLVSVEFIIAD</sequence>
<gene>
    <name evidence="2" type="ORF">KHA90_13480</name>
</gene>
<evidence type="ECO:0000256" key="1">
    <source>
        <dbReference type="SAM" id="SignalP"/>
    </source>
</evidence>
<dbReference type="Proteomes" id="UP000722625">
    <property type="component" value="Unassembled WGS sequence"/>
</dbReference>
<organism evidence="2 3">
    <name type="scientific">Flavobacterium psychroterrae</name>
    <dbReference type="NCBI Taxonomy" id="2133767"/>
    <lineage>
        <taxon>Bacteria</taxon>
        <taxon>Pseudomonadati</taxon>
        <taxon>Bacteroidota</taxon>
        <taxon>Flavobacteriia</taxon>
        <taxon>Flavobacteriales</taxon>
        <taxon>Flavobacteriaceae</taxon>
        <taxon>Flavobacterium</taxon>
    </lineage>
</organism>
<name>A0ABS5PCM0_9FLAO</name>
<dbReference type="PROSITE" id="PS51257">
    <property type="entry name" value="PROKAR_LIPOPROTEIN"/>
    <property type="match status" value="1"/>
</dbReference>
<accession>A0ABS5PCM0</accession>
<feature type="signal peptide" evidence="1">
    <location>
        <begin position="1"/>
        <end position="20"/>
    </location>
</feature>
<feature type="chain" id="PRO_5046898097" description="Lipoprotein" evidence="1">
    <location>
        <begin position="21"/>
        <end position="130"/>
    </location>
</feature>
<dbReference type="EMBL" id="JAGYVZ010000012">
    <property type="protein sequence ID" value="MBS7232037.1"/>
    <property type="molecule type" value="Genomic_DNA"/>
</dbReference>
<comment type="caution">
    <text evidence="2">The sequence shown here is derived from an EMBL/GenBank/DDBJ whole genome shotgun (WGS) entry which is preliminary data.</text>
</comment>
<evidence type="ECO:0000313" key="2">
    <source>
        <dbReference type="EMBL" id="MBS7232037.1"/>
    </source>
</evidence>
<keyword evidence="3" id="KW-1185">Reference proteome</keyword>
<evidence type="ECO:0000313" key="3">
    <source>
        <dbReference type="Proteomes" id="UP000722625"/>
    </source>
</evidence>
<reference evidence="2 3" key="1">
    <citation type="journal article" date="2018" name="Int. J. Syst. Evol. Microbiol.">
        <title>Flavobacterium chryseum sp. nov. and Flavobacterium psychroterrae sp. nov., novel environmental bacteria isolated from Antarctica.</title>
        <authorList>
            <person name="Kralova S."/>
            <person name="Svec P."/>
            <person name="Busse H.J."/>
            <person name="Stankova E."/>
            <person name="Vaczi P."/>
            <person name="Sedlacek I."/>
        </authorList>
    </citation>
    <scope>NUCLEOTIDE SEQUENCE [LARGE SCALE GENOMIC DNA]</scope>
    <source>
        <strain evidence="2 3">CCM 8827</strain>
    </source>
</reference>
<dbReference type="RefSeq" id="WP_213300945.1">
    <property type="nucleotide sequence ID" value="NZ_JAGYVZ010000012.1"/>
</dbReference>
<evidence type="ECO:0008006" key="4">
    <source>
        <dbReference type="Google" id="ProtNLM"/>
    </source>
</evidence>
<keyword evidence="1" id="KW-0732">Signal</keyword>
<proteinExistence type="predicted"/>
<protein>
    <recommendedName>
        <fullName evidence="4">Lipoprotein</fullName>
    </recommendedName>
</protein>